<evidence type="ECO:0000256" key="5">
    <source>
        <dbReference type="ARBA" id="ARBA00023002"/>
    </source>
</evidence>
<dbReference type="PRINTS" id="PR00465">
    <property type="entry name" value="EP450IV"/>
</dbReference>
<evidence type="ECO:0000256" key="4">
    <source>
        <dbReference type="ARBA" id="ARBA00022723"/>
    </source>
</evidence>
<comment type="similarity">
    <text evidence="3 8">Belongs to the cytochrome P450 family.</text>
</comment>
<dbReference type="AlphaFoldDB" id="A0A0C3S942"/>
<evidence type="ECO:0000256" key="3">
    <source>
        <dbReference type="ARBA" id="ARBA00010617"/>
    </source>
</evidence>
<keyword evidence="7 8" id="KW-0349">Heme</keyword>
<gene>
    <name evidence="9" type="ORF">PHLGIDRAFT_105021</name>
</gene>
<dbReference type="HOGENOM" id="CLU_001570_14_4_1"/>
<keyword evidence="8" id="KW-0503">Monooxygenase</keyword>
<evidence type="ECO:0000256" key="2">
    <source>
        <dbReference type="ARBA" id="ARBA00005179"/>
    </source>
</evidence>
<dbReference type="GO" id="GO:0016705">
    <property type="term" value="F:oxidoreductase activity, acting on paired donors, with incorporation or reduction of molecular oxygen"/>
    <property type="evidence" value="ECO:0007669"/>
    <property type="project" value="InterPro"/>
</dbReference>
<accession>A0A0C3S942</accession>
<dbReference type="SUPFAM" id="SSF48264">
    <property type="entry name" value="Cytochrome P450"/>
    <property type="match status" value="1"/>
</dbReference>
<dbReference type="InterPro" id="IPR036396">
    <property type="entry name" value="Cyt_P450_sf"/>
</dbReference>
<comment type="cofactor">
    <cofactor evidence="1 7">
        <name>heme</name>
        <dbReference type="ChEBI" id="CHEBI:30413"/>
    </cofactor>
</comment>
<dbReference type="InterPro" id="IPR002403">
    <property type="entry name" value="Cyt_P450_E_grp-IV"/>
</dbReference>
<dbReference type="InterPro" id="IPR017972">
    <property type="entry name" value="Cyt_P450_CS"/>
</dbReference>
<name>A0A0C3S942_PHLG1</name>
<reference evidence="9 10" key="1">
    <citation type="journal article" date="2014" name="PLoS Genet.">
        <title>Analysis of the Phlebiopsis gigantea genome, transcriptome and secretome provides insight into its pioneer colonization strategies of wood.</title>
        <authorList>
            <person name="Hori C."/>
            <person name="Ishida T."/>
            <person name="Igarashi K."/>
            <person name="Samejima M."/>
            <person name="Suzuki H."/>
            <person name="Master E."/>
            <person name="Ferreira P."/>
            <person name="Ruiz-Duenas F.J."/>
            <person name="Held B."/>
            <person name="Canessa P."/>
            <person name="Larrondo L.F."/>
            <person name="Schmoll M."/>
            <person name="Druzhinina I.S."/>
            <person name="Kubicek C.P."/>
            <person name="Gaskell J.A."/>
            <person name="Kersten P."/>
            <person name="St John F."/>
            <person name="Glasner J."/>
            <person name="Sabat G."/>
            <person name="Splinter BonDurant S."/>
            <person name="Syed K."/>
            <person name="Yadav J."/>
            <person name="Mgbeahuruike A.C."/>
            <person name="Kovalchuk A."/>
            <person name="Asiegbu F.O."/>
            <person name="Lackner G."/>
            <person name="Hoffmeister D."/>
            <person name="Rencoret J."/>
            <person name="Gutierrez A."/>
            <person name="Sun H."/>
            <person name="Lindquist E."/>
            <person name="Barry K."/>
            <person name="Riley R."/>
            <person name="Grigoriev I.V."/>
            <person name="Henrissat B."/>
            <person name="Kues U."/>
            <person name="Berka R.M."/>
            <person name="Martinez A.T."/>
            <person name="Covert S.F."/>
            <person name="Blanchette R.A."/>
            <person name="Cullen D."/>
        </authorList>
    </citation>
    <scope>NUCLEOTIDE SEQUENCE [LARGE SCALE GENOMIC DNA]</scope>
    <source>
        <strain evidence="9 10">11061_1 CR5-6</strain>
    </source>
</reference>
<keyword evidence="5 8" id="KW-0560">Oxidoreductase</keyword>
<evidence type="ECO:0000256" key="8">
    <source>
        <dbReference type="RuleBase" id="RU000461"/>
    </source>
</evidence>
<comment type="pathway">
    <text evidence="2">Secondary metabolite biosynthesis.</text>
</comment>
<evidence type="ECO:0000256" key="1">
    <source>
        <dbReference type="ARBA" id="ARBA00001971"/>
    </source>
</evidence>
<evidence type="ECO:0000256" key="7">
    <source>
        <dbReference type="PIRSR" id="PIRSR602403-1"/>
    </source>
</evidence>
<dbReference type="Proteomes" id="UP000053257">
    <property type="component" value="Unassembled WGS sequence"/>
</dbReference>
<keyword evidence="10" id="KW-1185">Reference proteome</keyword>
<dbReference type="EMBL" id="KN840487">
    <property type="protein sequence ID" value="KIP07977.1"/>
    <property type="molecule type" value="Genomic_DNA"/>
</dbReference>
<proteinExistence type="inferred from homology"/>
<feature type="binding site" description="axial binding residue" evidence="7">
    <location>
        <position position="442"/>
    </location>
    <ligand>
        <name>heme</name>
        <dbReference type="ChEBI" id="CHEBI:30413"/>
    </ligand>
    <ligandPart>
        <name>Fe</name>
        <dbReference type="ChEBI" id="CHEBI:18248"/>
    </ligandPart>
</feature>
<organism evidence="9 10">
    <name type="scientific">Phlebiopsis gigantea (strain 11061_1 CR5-6)</name>
    <name type="common">White-rot fungus</name>
    <name type="synonym">Peniophora gigantea</name>
    <dbReference type="NCBI Taxonomy" id="745531"/>
    <lineage>
        <taxon>Eukaryota</taxon>
        <taxon>Fungi</taxon>
        <taxon>Dikarya</taxon>
        <taxon>Basidiomycota</taxon>
        <taxon>Agaricomycotina</taxon>
        <taxon>Agaricomycetes</taxon>
        <taxon>Polyporales</taxon>
        <taxon>Phanerochaetaceae</taxon>
        <taxon>Phlebiopsis</taxon>
    </lineage>
</organism>
<dbReference type="InterPro" id="IPR001128">
    <property type="entry name" value="Cyt_P450"/>
</dbReference>
<dbReference type="GO" id="GO:0004497">
    <property type="term" value="F:monooxygenase activity"/>
    <property type="evidence" value="ECO:0007669"/>
    <property type="project" value="UniProtKB-KW"/>
</dbReference>
<dbReference type="PROSITE" id="PS00086">
    <property type="entry name" value="CYTOCHROME_P450"/>
    <property type="match status" value="1"/>
</dbReference>
<dbReference type="GO" id="GO:0005506">
    <property type="term" value="F:iron ion binding"/>
    <property type="evidence" value="ECO:0007669"/>
    <property type="project" value="InterPro"/>
</dbReference>
<evidence type="ECO:0000313" key="10">
    <source>
        <dbReference type="Proteomes" id="UP000053257"/>
    </source>
</evidence>
<evidence type="ECO:0000256" key="6">
    <source>
        <dbReference type="ARBA" id="ARBA00023004"/>
    </source>
</evidence>
<dbReference type="PANTHER" id="PTHR24305">
    <property type="entry name" value="CYTOCHROME P450"/>
    <property type="match status" value="1"/>
</dbReference>
<keyword evidence="4 7" id="KW-0479">Metal-binding</keyword>
<dbReference type="GO" id="GO:0020037">
    <property type="term" value="F:heme binding"/>
    <property type="evidence" value="ECO:0007669"/>
    <property type="project" value="InterPro"/>
</dbReference>
<dbReference type="Pfam" id="PF00067">
    <property type="entry name" value="p450"/>
    <property type="match status" value="1"/>
</dbReference>
<sequence length="511" mass="57855">MLLDLSLYQACLGVASASFVYGATRGVYNLYFHPLAKFPGPKWAAVTGWWKTYVEVYKGESIIDKLFELHKIYGPIVRITPNELHFSNPSVYHEIYNQRSRWNKDPNIYQVFGEDISTVSTLDYRDAKRRKELIAPHFSRKSVLQLQYVVQDGLNELCAVIRARCEAGKQTDIWRAFRCVSMDNITSYCFGYCIDAVHATDFKEPATEELHEGLRVFHVFKHFSFLKHIIVVLSRLIFKYKIAELDRPGYGRKNIRQIKGIIENPTILADAPHQLVYHTLLDPNASLKLSRPSLHDEAGMLVVAGVDTVSNSSTVATIWTATQGDPDRLRAELRAVWPRIDAPPSLEVLEDLPYLRAVCKEALRLSHGVYTPMLRIVPPEGATLGGQFVPGGTSVGISNLFVHLNPEIFPEPHKFCPERWLAPGAESLDTWLVAFSRGPRSCLGINLGWCELLMNTANIFRCFTVELGDCWPLFVGGENGPISPYELFHDDCYLPYYHGPDLLFKFTPIDS</sequence>
<dbReference type="CDD" id="cd11062">
    <property type="entry name" value="CYP58-like"/>
    <property type="match status" value="1"/>
</dbReference>
<dbReference type="STRING" id="745531.A0A0C3S942"/>
<evidence type="ECO:0008006" key="11">
    <source>
        <dbReference type="Google" id="ProtNLM"/>
    </source>
</evidence>
<dbReference type="InterPro" id="IPR050121">
    <property type="entry name" value="Cytochrome_P450_monoxygenase"/>
</dbReference>
<evidence type="ECO:0000313" key="9">
    <source>
        <dbReference type="EMBL" id="KIP07977.1"/>
    </source>
</evidence>
<dbReference type="OrthoDB" id="1470350at2759"/>
<protein>
    <recommendedName>
        <fullName evidence="11">Cytochrome P450</fullName>
    </recommendedName>
</protein>
<dbReference type="Gene3D" id="1.10.630.10">
    <property type="entry name" value="Cytochrome P450"/>
    <property type="match status" value="1"/>
</dbReference>
<dbReference type="PANTHER" id="PTHR24305:SF157">
    <property type="entry name" value="N-ACETYLTRYPTOPHAN 6-HYDROXYLASE IVOC-RELATED"/>
    <property type="match status" value="1"/>
</dbReference>
<keyword evidence="6 7" id="KW-0408">Iron</keyword>